<evidence type="ECO:0000313" key="7">
    <source>
        <dbReference type="Proteomes" id="UP000529417"/>
    </source>
</evidence>
<proteinExistence type="inferred from homology"/>
<dbReference type="CDD" id="cd13589">
    <property type="entry name" value="PBP2_polyamine_RpCGA009"/>
    <property type="match status" value="1"/>
</dbReference>
<comment type="caution">
    <text evidence="6">The sequence shown here is derived from an EMBL/GenBank/DDBJ whole genome shotgun (WGS) entry which is preliminary data.</text>
</comment>
<dbReference type="Proteomes" id="UP000529417">
    <property type="component" value="Unassembled WGS sequence"/>
</dbReference>
<comment type="subcellular location">
    <subcellularLocation>
        <location evidence="1">Periplasm</location>
    </subcellularLocation>
</comment>
<keyword evidence="3" id="KW-0813">Transport</keyword>
<dbReference type="GO" id="GO:0015888">
    <property type="term" value="P:thiamine transport"/>
    <property type="evidence" value="ECO:0007669"/>
    <property type="project" value="TreeGrafter"/>
</dbReference>
<evidence type="ECO:0000256" key="3">
    <source>
        <dbReference type="ARBA" id="ARBA00022448"/>
    </source>
</evidence>
<dbReference type="InterPro" id="IPR006311">
    <property type="entry name" value="TAT_signal"/>
</dbReference>
<dbReference type="PROSITE" id="PS51318">
    <property type="entry name" value="TAT"/>
    <property type="match status" value="1"/>
</dbReference>
<evidence type="ECO:0000256" key="4">
    <source>
        <dbReference type="ARBA" id="ARBA00022729"/>
    </source>
</evidence>
<keyword evidence="4" id="KW-0732">Signal</keyword>
<dbReference type="SUPFAM" id="SSF53850">
    <property type="entry name" value="Periplasmic binding protein-like II"/>
    <property type="match status" value="1"/>
</dbReference>
<evidence type="ECO:0000256" key="5">
    <source>
        <dbReference type="ARBA" id="ARBA00022764"/>
    </source>
</evidence>
<keyword evidence="7" id="KW-1185">Reference proteome</keyword>
<sequence>MHGPFQKDALDILKTRLARGQITRREFATGLAMLMGTTALGMRAGPASAQPSQLVMVNWGGDAGPAYTAAYGEAFEAATGIVVRQDGSGPTEGAIAAQAETGRPSWDVVDVDPFSAEALGARGLMTPIDYDVVDRGKMREGFGWDYSASAYFYSYIIAYDKRRFGDDPPKGMADFFDVEKYPGRRAMYQWGVGMWEAALLADGVPRDELYPLDLERAHAKIDAFKGNVIGFWGGGAESQSLLLNGDASMALIWSTRAKLIEEDSGGEIGFIWDEGLVAPGAFGVLANNPAGPEAAMEFIASAQDPEKQLVMFRMMAQGPANPEADALLAPEEARFNPVDPENFAVQIPLDMAWYEENYGAALDEYLRIISA</sequence>
<dbReference type="Pfam" id="PF13416">
    <property type="entry name" value="SBP_bac_8"/>
    <property type="match status" value="1"/>
</dbReference>
<dbReference type="EMBL" id="JACBXS010000019">
    <property type="protein sequence ID" value="NYS25442.1"/>
    <property type="molecule type" value="Genomic_DNA"/>
</dbReference>
<comment type="similarity">
    <text evidence="2">Belongs to the bacterial solute-binding protein 1 family.</text>
</comment>
<gene>
    <name evidence="6" type="ORF">HUK65_10595</name>
</gene>
<dbReference type="InterPro" id="IPR006059">
    <property type="entry name" value="SBP"/>
</dbReference>
<reference evidence="6 7" key="1">
    <citation type="journal article" date="2000" name="Arch. Microbiol.">
        <title>Rhodobaca bogoriensis gen. nov. and sp. nov., an alkaliphilic purple nonsulfur bacterium from African Rift Valley soda lakes.</title>
        <authorList>
            <person name="Milford A.D."/>
            <person name="Achenbach L.A."/>
            <person name="Jung D.O."/>
            <person name="Madigan M.T."/>
        </authorList>
    </citation>
    <scope>NUCLEOTIDE SEQUENCE [LARGE SCALE GENOMIC DNA]</scope>
    <source>
        <strain evidence="6 7">2376</strain>
    </source>
</reference>
<dbReference type="RefSeq" id="WP_179906141.1">
    <property type="nucleotide sequence ID" value="NZ_JACBXS010000019.1"/>
</dbReference>
<dbReference type="AlphaFoldDB" id="A0A7Z0I0K9"/>
<evidence type="ECO:0000313" key="6">
    <source>
        <dbReference type="EMBL" id="NYS25442.1"/>
    </source>
</evidence>
<name>A0A7Z0I0K9_9RHOB</name>
<dbReference type="PANTHER" id="PTHR30006">
    <property type="entry name" value="THIAMINE-BINDING PERIPLASMIC PROTEIN-RELATED"/>
    <property type="match status" value="1"/>
</dbReference>
<dbReference type="GO" id="GO:0030975">
    <property type="term" value="F:thiamine binding"/>
    <property type="evidence" value="ECO:0007669"/>
    <property type="project" value="TreeGrafter"/>
</dbReference>
<dbReference type="GO" id="GO:0030976">
    <property type="term" value="F:thiamine pyrophosphate binding"/>
    <property type="evidence" value="ECO:0007669"/>
    <property type="project" value="TreeGrafter"/>
</dbReference>
<dbReference type="GO" id="GO:0030288">
    <property type="term" value="C:outer membrane-bounded periplasmic space"/>
    <property type="evidence" value="ECO:0007669"/>
    <property type="project" value="TreeGrafter"/>
</dbReference>
<evidence type="ECO:0000256" key="2">
    <source>
        <dbReference type="ARBA" id="ARBA00008520"/>
    </source>
</evidence>
<organism evidence="6 7">
    <name type="scientific">Rhabdonatronobacter sediminivivens</name>
    <dbReference type="NCBI Taxonomy" id="2743469"/>
    <lineage>
        <taxon>Bacteria</taxon>
        <taxon>Pseudomonadati</taxon>
        <taxon>Pseudomonadota</taxon>
        <taxon>Alphaproteobacteria</taxon>
        <taxon>Rhodobacterales</taxon>
        <taxon>Paracoccaceae</taxon>
        <taxon>Rhabdonatronobacter</taxon>
    </lineage>
</organism>
<keyword evidence="5" id="KW-0574">Periplasm</keyword>
<protein>
    <submittedName>
        <fullName evidence="6">ABC transporter substrate-binding protein</fullName>
    </submittedName>
</protein>
<accession>A0A7Z0I0K9</accession>
<dbReference type="PANTHER" id="PTHR30006:SF3">
    <property type="entry name" value="THIAMINE-BINDING PERIPLASMIC PROTEIN"/>
    <property type="match status" value="1"/>
</dbReference>
<dbReference type="Gene3D" id="3.40.190.10">
    <property type="entry name" value="Periplasmic binding protein-like II"/>
    <property type="match status" value="2"/>
</dbReference>
<evidence type="ECO:0000256" key="1">
    <source>
        <dbReference type="ARBA" id="ARBA00004418"/>
    </source>
</evidence>